<comment type="caution">
    <text evidence="1">The sequence shown here is derived from an EMBL/GenBank/DDBJ whole genome shotgun (WGS) entry which is preliminary data.</text>
</comment>
<protein>
    <submittedName>
        <fullName evidence="1">PqqD family protein</fullName>
    </submittedName>
</protein>
<accession>A0ABV0BEJ5</accession>
<dbReference type="Pfam" id="PF05402">
    <property type="entry name" value="PqqD"/>
    <property type="match status" value="1"/>
</dbReference>
<dbReference type="InterPro" id="IPR008792">
    <property type="entry name" value="PQQD"/>
</dbReference>
<organism evidence="1 2">
    <name type="scientific">Sphingomonas rustica</name>
    <dbReference type="NCBI Taxonomy" id="3103142"/>
    <lineage>
        <taxon>Bacteria</taxon>
        <taxon>Pseudomonadati</taxon>
        <taxon>Pseudomonadota</taxon>
        <taxon>Alphaproteobacteria</taxon>
        <taxon>Sphingomonadales</taxon>
        <taxon>Sphingomonadaceae</taxon>
        <taxon>Sphingomonas</taxon>
    </lineage>
</organism>
<gene>
    <name evidence="1" type="ORF">TPR58_22490</name>
</gene>
<sequence>MTFDPSATLLRTTDAIATEVDGEIVLIRIEDGRYYGMDAVGSEIWRRLESPKRVDALIAELQAHFDGPAEAVAADTRAFLGKLAENRLVWTEA</sequence>
<name>A0ABV0BEJ5_9SPHN</name>
<dbReference type="RefSeq" id="WP_346249007.1">
    <property type="nucleotide sequence ID" value="NZ_JBDIZK010000021.1"/>
</dbReference>
<evidence type="ECO:0000313" key="2">
    <source>
        <dbReference type="Proteomes" id="UP001427805"/>
    </source>
</evidence>
<dbReference type="InterPro" id="IPR041881">
    <property type="entry name" value="PqqD_sf"/>
</dbReference>
<evidence type="ECO:0000313" key="1">
    <source>
        <dbReference type="EMBL" id="MEN3749958.1"/>
    </source>
</evidence>
<reference evidence="1 2" key="1">
    <citation type="submission" date="2024-05" db="EMBL/GenBank/DDBJ databases">
        <title>Sphingomonas sp. HF-S3 16S ribosomal RNA gene Genome sequencing and assembly.</title>
        <authorList>
            <person name="Lee H."/>
        </authorList>
    </citation>
    <scope>NUCLEOTIDE SEQUENCE [LARGE SCALE GENOMIC DNA]</scope>
    <source>
        <strain evidence="1 2">HF-S3</strain>
    </source>
</reference>
<dbReference type="Gene3D" id="1.10.10.1150">
    <property type="entry name" value="Coenzyme PQQ synthesis protein D (PqqD)"/>
    <property type="match status" value="1"/>
</dbReference>
<dbReference type="Proteomes" id="UP001427805">
    <property type="component" value="Unassembled WGS sequence"/>
</dbReference>
<proteinExistence type="predicted"/>
<keyword evidence="2" id="KW-1185">Reference proteome</keyword>
<dbReference type="EMBL" id="JBDIZK010000021">
    <property type="protein sequence ID" value="MEN3749958.1"/>
    <property type="molecule type" value="Genomic_DNA"/>
</dbReference>